<sequence length="449" mass="52205">MRVDFFTWNELFQEIPERIIKKYKYYKRKEEWARYLSPPQTFAIYGMRHLMSLKFDSSLECLRLWGFVFNETERLFRAKQINKKIIAVMGDLGGIPPIIYSFNSLIGFYPDCLWWQPFFSENYNLFEVTGRANFPETSCYSRVVYATFLKKAYFPKPDLIVASTGASCDDYSCVMQNISNLFYKDKKTEFIWLEIPPRKEKRESAIKLLKENYRKLAKILSEVANEKLTIEKLISGIKRVNLIRRNYQKLKDLVGKSEIAPLGALEMLLLEFGNLHFYSDIFEWQKILLGILNLVRKRVKNNEGVLNKENKKIVWATPPADPLYLIYFEDKGTRIVGSEYIINQVLQIIPINKTDPFTALAESYLSASLIGKTKERADLIINEIKKYQAKGVVISQVFGASHCAYETEILKEEIEEKAKVPVLIIDIPLPASEIPLQTQTRINAFIENL</sequence>
<dbReference type="EMBL" id="DTBX01000014">
    <property type="protein sequence ID" value="HGQ54900.1"/>
    <property type="molecule type" value="Genomic_DNA"/>
</dbReference>
<name>A0A7C4VZ55_UNCW3</name>
<evidence type="ECO:0000313" key="2">
    <source>
        <dbReference type="EMBL" id="HGQ54900.1"/>
    </source>
</evidence>
<proteinExistence type="inferred from homology"/>
<protein>
    <submittedName>
        <fullName evidence="3">2-hydroxyacyl-CoA dehydratase</fullName>
    </submittedName>
</protein>
<dbReference type="Gene3D" id="3.40.50.11890">
    <property type="match status" value="1"/>
</dbReference>
<reference evidence="3" key="1">
    <citation type="journal article" date="2020" name="mSystems">
        <title>Genome- and Community-Level Interaction Insights into Carbon Utilization and Element Cycling Functions of Hydrothermarchaeota in Hydrothermal Sediment.</title>
        <authorList>
            <person name="Zhou Z."/>
            <person name="Liu Y."/>
            <person name="Xu W."/>
            <person name="Pan J."/>
            <person name="Luo Z.H."/>
            <person name="Li M."/>
        </authorList>
    </citation>
    <scope>NUCLEOTIDE SEQUENCE [LARGE SCALE GENOMIC DNA]</scope>
    <source>
        <strain evidence="3">SpSt-594</strain>
        <strain evidence="2">SpSt-655</strain>
    </source>
</reference>
<comment type="similarity">
    <text evidence="1">Belongs to the FldB/FldC dehydratase alpha/beta subunit family.</text>
</comment>
<dbReference type="Gene3D" id="1.20.1270.370">
    <property type="match status" value="1"/>
</dbReference>
<dbReference type="PANTHER" id="PTHR30548:SF2">
    <property type="entry name" value="2-HYDROXYACYL-COA DEHYDRATASE,D-COMPONENT"/>
    <property type="match status" value="1"/>
</dbReference>
<comment type="caution">
    <text evidence="3">The sequence shown here is derived from an EMBL/GenBank/DDBJ whole genome shotgun (WGS) entry which is preliminary data.</text>
</comment>
<dbReference type="Gene3D" id="3.40.50.11900">
    <property type="match status" value="1"/>
</dbReference>
<dbReference type="InterPro" id="IPR010327">
    <property type="entry name" value="FldB/FldC_alpha/beta"/>
</dbReference>
<organism evidence="3">
    <name type="scientific">candidate division WOR-3 bacterium</name>
    <dbReference type="NCBI Taxonomy" id="2052148"/>
    <lineage>
        <taxon>Bacteria</taxon>
        <taxon>Bacteria division WOR-3</taxon>
    </lineage>
</organism>
<dbReference type="EMBL" id="DSZH01000066">
    <property type="protein sequence ID" value="HGU47209.1"/>
    <property type="molecule type" value="Genomic_DNA"/>
</dbReference>
<gene>
    <name evidence="3" type="ORF">ENT60_01410</name>
    <name evidence="2" type="ORF">ENU28_00370</name>
</gene>
<dbReference type="AlphaFoldDB" id="A0A7C4VZ55"/>
<evidence type="ECO:0000313" key="3">
    <source>
        <dbReference type="EMBL" id="HGU47209.1"/>
    </source>
</evidence>
<dbReference type="PANTHER" id="PTHR30548">
    <property type="entry name" value="2-HYDROXYGLUTARYL-COA DEHYDRATASE, D-COMPONENT-RELATED"/>
    <property type="match status" value="1"/>
</dbReference>
<dbReference type="Pfam" id="PF06050">
    <property type="entry name" value="HGD-D"/>
    <property type="match status" value="1"/>
</dbReference>
<evidence type="ECO:0000256" key="1">
    <source>
        <dbReference type="ARBA" id="ARBA00005806"/>
    </source>
</evidence>
<accession>A0A7C4VZ55</accession>